<gene>
    <name evidence="4" type="ORF">CPU12_00325</name>
</gene>
<evidence type="ECO:0000256" key="2">
    <source>
        <dbReference type="ARBA" id="ARBA00023235"/>
    </source>
</evidence>
<feature type="active site" evidence="3">
    <location>
        <position position="61"/>
    </location>
</feature>
<protein>
    <submittedName>
        <fullName evidence="4">PhzF family phenazine biosynthesis protein</fullName>
    </submittedName>
</protein>
<dbReference type="Pfam" id="PF02567">
    <property type="entry name" value="PhzC-PhzF"/>
    <property type="match status" value="1"/>
</dbReference>
<keyword evidence="2" id="KW-0413">Isomerase</keyword>
<evidence type="ECO:0000313" key="5">
    <source>
        <dbReference type="Proteomes" id="UP000221222"/>
    </source>
</evidence>
<proteinExistence type="inferred from homology"/>
<dbReference type="GO" id="GO:0005737">
    <property type="term" value="C:cytoplasm"/>
    <property type="evidence" value="ECO:0007669"/>
    <property type="project" value="TreeGrafter"/>
</dbReference>
<name>A0A2G1DLB5_9BACT</name>
<sequence length="295" mass="33520">MTYFSCNFYGKYKKSLILKVEKVSAFAYENRGGNPAGVLILDETLSEKQMLEIAKEINYSETAFLLKQGNSFRIRYFSPETEIVFCGHATIASGFVLGQKFGLGMYDLVLNDDKIQIEVTKNNNKIFTSINSVKTYTYEIEEDYINNIIGAFSFTRNDLNEKYPIKVSFSGINNLILFVKNKNTLQEMKYDFEEVKELMINKNIVTINILWEENKNLFHSRNAFAYGGVYEDPATGSAAISLGEYLRSMGIKKSGEIEILQGFDMKQPSQLFVSFNEVPNSSIKVSGTCRFVNAK</sequence>
<evidence type="ECO:0000313" key="4">
    <source>
        <dbReference type="EMBL" id="PHO19261.1"/>
    </source>
</evidence>
<evidence type="ECO:0000256" key="3">
    <source>
        <dbReference type="PIRSR" id="PIRSR016184-1"/>
    </source>
</evidence>
<organism evidence="4 5">
    <name type="scientific">Malaciobacter molluscorum LMG 25693</name>
    <dbReference type="NCBI Taxonomy" id="870501"/>
    <lineage>
        <taxon>Bacteria</taxon>
        <taxon>Pseudomonadati</taxon>
        <taxon>Campylobacterota</taxon>
        <taxon>Epsilonproteobacteria</taxon>
        <taxon>Campylobacterales</taxon>
        <taxon>Arcobacteraceae</taxon>
        <taxon>Malaciobacter</taxon>
    </lineage>
</organism>
<dbReference type="PANTHER" id="PTHR13774">
    <property type="entry name" value="PHENAZINE BIOSYNTHESIS PROTEIN"/>
    <property type="match status" value="1"/>
</dbReference>
<dbReference type="EMBL" id="NXFY01000001">
    <property type="protein sequence ID" value="PHO19261.1"/>
    <property type="molecule type" value="Genomic_DNA"/>
</dbReference>
<comment type="similarity">
    <text evidence="1">Belongs to the PhzF family.</text>
</comment>
<keyword evidence="5" id="KW-1185">Reference proteome</keyword>
<dbReference type="PIRSF" id="PIRSF016184">
    <property type="entry name" value="PhzC_PhzF"/>
    <property type="match status" value="1"/>
</dbReference>
<dbReference type="GO" id="GO:0016853">
    <property type="term" value="F:isomerase activity"/>
    <property type="evidence" value="ECO:0007669"/>
    <property type="project" value="UniProtKB-KW"/>
</dbReference>
<dbReference type="PANTHER" id="PTHR13774:SF39">
    <property type="entry name" value="BIOSYNTHESIS PROTEIN, PUTATIVE-RELATED"/>
    <property type="match status" value="1"/>
</dbReference>
<dbReference type="AlphaFoldDB" id="A0A2G1DLB5"/>
<dbReference type="Proteomes" id="UP000221222">
    <property type="component" value="Unassembled WGS sequence"/>
</dbReference>
<evidence type="ECO:0000256" key="1">
    <source>
        <dbReference type="ARBA" id="ARBA00008270"/>
    </source>
</evidence>
<comment type="caution">
    <text evidence="4">The sequence shown here is derived from an EMBL/GenBank/DDBJ whole genome shotgun (WGS) entry which is preliminary data.</text>
</comment>
<dbReference type="NCBIfam" id="TIGR00654">
    <property type="entry name" value="PhzF_family"/>
    <property type="match status" value="1"/>
</dbReference>
<dbReference type="SUPFAM" id="SSF54506">
    <property type="entry name" value="Diaminopimelate epimerase-like"/>
    <property type="match status" value="1"/>
</dbReference>
<dbReference type="Gene3D" id="3.10.310.10">
    <property type="entry name" value="Diaminopimelate Epimerase, Chain A, domain 1"/>
    <property type="match status" value="2"/>
</dbReference>
<reference evidence="4 5" key="1">
    <citation type="submission" date="2017-09" db="EMBL/GenBank/DDBJ databases">
        <title>Arcobacter canalis sp. nov., a new species isolated from a water canal contaminated with urban sewage.</title>
        <authorList>
            <person name="Perez-Cataluna A."/>
            <person name="Salas-Masso N."/>
            <person name="Figueras M.J."/>
        </authorList>
    </citation>
    <scope>NUCLEOTIDE SEQUENCE [LARGE SCALE GENOMIC DNA]</scope>
    <source>
        <strain evidence="4 5">F98-3</strain>
    </source>
</reference>
<dbReference type="InterPro" id="IPR003719">
    <property type="entry name" value="Phenazine_PhzF-like"/>
</dbReference>
<accession>A0A2G1DLB5</accession>